<feature type="region of interest" description="Disordered" evidence="1">
    <location>
        <begin position="849"/>
        <end position="950"/>
    </location>
</feature>
<feature type="region of interest" description="Disordered" evidence="1">
    <location>
        <begin position="1067"/>
        <end position="1090"/>
    </location>
</feature>
<dbReference type="Proteomes" id="UP000664169">
    <property type="component" value="Unassembled WGS sequence"/>
</dbReference>
<feature type="compositionally biased region" description="Polar residues" evidence="1">
    <location>
        <begin position="982"/>
        <end position="1004"/>
    </location>
</feature>
<evidence type="ECO:0000313" key="3">
    <source>
        <dbReference type="EMBL" id="CAF9910447.1"/>
    </source>
</evidence>
<feature type="compositionally biased region" description="Polar residues" evidence="1">
    <location>
        <begin position="732"/>
        <end position="744"/>
    </location>
</feature>
<sequence length="1192" mass="130134">MATDIAEPLVVSEVISTGKHEKASAFGKSAASRLPVEVVEQILFLVNPETFASLLLTSRLWRYVAESPQIYAYHLSRCPSFSVSHNVLSGPFDEESLPKLKRQFVQEAKRNLFTVFTRPRKTIINLISTTTSSAGAFPFGEAFEFSFSPGGLWCLAKSSSRIIVIDIAADEPVIKRELKVVRKPLAAYILQNGTILGVLSSSHKVNIYDLEDTPKLVRTVALDEEAHSLALSSHGEVLAVAYDGGVEVSSLLDHALPTDKRAVKSDRVDSLSFSVDGTMLLGTTQLSKNASTVIISAPYFTETSEDMPQAELISHMWTSQILFPCSSRDCSHAALLPRQMDHDANWTLTYDRVYESFRAVRTDDLRNGHTYFAGPNPATRSERQHSKSILTPCTLPAITEKGELVAAGFLGNEVWLYGVPEDLDNHALSVGNSPIEAQFTEPGSPVEARPIRSDVDTLPRWQVLVDKYRNVFAKGRRITTVSNVNQMCWVSNVKNEKGLQNVRERLVIGAPGGVSIGDDLEQEEMASVDGGRLVLLDFDWCPEGGQTKEITIEIGLAEPEILEEQSTDMATEIAIVRRRTVARRDGIPRSHVASVADVLRPADEPAPPVPSLPRAGFGLDVSTPSPTSEEPGTPVSPTHAATLQEAANSFDGPYSHTNPRSRNTLYRSATAVEASRRRAPPVLPASGVVEYRRTDGTELPHESDADNWVPPPPPYTEDADYPLPDDLRQTLLPGQSQGPSSALGASSRRPLRSFTTLEQMAFRRRSSADIDAVSYASSSRHSIAAISLELGGRNEMVSPVSNAQFSGSPLSAGIISPLGPIRRSLSTYETRSNRSSMYRAALRPAEPIAPVSETSTMETPLQAPDILSTSPSMPSRSFRSSSLTLSGTNLQERLDYPLPYPPQPKDTNDFVEESGSVSTSARPTNNRSETWNSSTLSHGEPSAISSISTRSPAVITSESITMPTVVETRSTGTVPNPEPSAYASNSTQFARMPQSPRTTEAPSETSSRFRSAFRRTANRTMSQPYLRSVSAMNFASSITESRSSNTRLDTIYSLGSNVAGSTNIASERASHRPVTSIVQGQEAHHERPRVQTQIYSTRPVSRSATSRVQSGLVKRISQFRGRSEDPNQFSLASHRATPLPETDAISGYTGRGRRRARGHVDSEVWEDVYPRTQNPATEETKKRKGGGKCILM</sequence>
<comment type="caution">
    <text evidence="3">The sequence shown here is derived from an EMBL/GenBank/DDBJ whole genome shotgun (WGS) entry which is preliminary data.</text>
</comment>
<feature type="region of interest" description="Disordered" evidence="1">
    <location>
        <begin position="670"/>
        <end position="750"/>
    </location>
</feature>
<dbReference type="CDD" id="cd09917">
    <property type="entry name" value="F-box_SF"/>
    <property type="match status" value="1"/>
</dbReference>
<feature type="region of interest" description="Disordered" evidence="1">
    <location>
        <begin position="1171"/>
        <end position="1192"/>
    </location>
</feature>
<proteinExistence type="predicted"/>
<dbReference type="InterPro" id="IPR036047">
    <property type="entry name" value="F-box-like_dom_sf"/>
</dbReference>
<dbReference type="Gene3D" id="2.130.10.10">
    <property type="entry name" value="YVTN repeat-like/Quinoprotein amine dehydrogenase"/>
    <property type="match status" value="1"/>
</dbReference>
<evidence type="ECO:0000259" key="2">
    <source>
        <dbReference type="PROSITE" id="PS50181"/>
    </source>
</evidence>
<name>A0A8H3I0Q3_9LECA</name>
<dbReference type="SUPFAM" id="SSF81383">
    <property type="entry name" value="F-box domain"/>
    <property type="match status" value="1"/>
</dbReference>
<feature type="domain" description="F-box" evidence="2">
    <location>
        <begin position="28"/>
        <end position="74"/>
    </location>
</feature>
<accession>A0A8H3I0Q3</accession>
<dbReference type="SMART" id="SM00256">
    <property type="entry name" value="FBOX"/>
    <property type="match status" value="1"/>
</dbReference>
<dbReference type="SUPFAM" id="SSF101908">
    <property type="entry name" value="Putative isomerase YbhE"/>
    <property type="match status" value="1"/>
</dbReference>
<evidence type="ECO:0000313" key="4">
    <source>
        <dbReference type="Proteomes" id="UP000664169"/>
    </source>
</evidence>
<keyword evidence="4" id="KW-1185">Reference proteome</keyword>
<feature type="region of interest" description="Disordered" evidence="1">
    <location>
        <begin position="1140"/>
        <end position="1159"/>
    </location>
</feature>
<feature type="compositionally biased region" description="Low complexity" evidence="1">
    <location>
        <begin position="868"/>
        <end position="886"/>
    </location>
</feature>
<dbReference type="AlphaFoldDB" id="A0A8H3I0Q3"/>
<feature type="compositionally biased region" description="Low complexity" evidence="1">
    <location>
        <begin position="621"/>
        <end position="638"/>
    </location>
</feature>
<dbReference type="InterPro" id="IPR015943">
    <property type="entry name" value="WD40/YVTN_repeat-like_dom_sf"/>
</dbReference>
<organism evidence="3 4">
    <name type="scientific">Gomphillus americanus</name>
    <dbReference type="NCBI Taxonomy" id="1940652"/>
    <lineage>
        <taxon>Eukaryota</taxon>
        <taxon>Fungi</taxon>
        <taxon>Dikarya</taxon>
        <taxon>Ascomycota</taxon>
        <taxon>Pezizomycotina</taxon>
        <taxon>Lecanoromycetes</taxon>
        <taxon>OSLEUM clade</taxon>
        <taxon>Ostropomycetidae</taxon>
        <taxon>Ostropales</taxon>
        <taxon>Graphidaceae</taxon>
        <taxon>Gomphilloideae</taxon>
        <taxon>Gomphillus</taxon>
    </lineage>
</organism>
<gene>
    <name evidence="3" type="ORF">GOMPHAMPRED_007090</name>
</gene>
<feature type="region of interest" description="Disordered" evidence="1">
    <location>
        <begin position="601"/>
        <end position="638"/>
    </location>
</feature>
<protein>
    <recommendedName>
        <fullName evidence="2">F-box domain-containing protein</fullName>
    </recommendedName>
</protein>
<dbReference type="Pfam" id="PF00646">
    <property type="entry name" value="F-box"/>
    <property type="match status" value="1"/>
</dbReference>
<dbReference type="Pfam" id="PF23749">
    <property type="entry name" value="DUF7165"/>
    <property type="match status" value="1"/>
</dbReference>
<reference evidence="3" key="1">
    <citation type="submission" date="2021-03" db="EMBL/GenBank/DDBJ databases">
        <authorList>
            <person name="Tagirdzhanova G."/>
        </authorList>
    </citation>
    <scope>NUCLEOTIDE SEQUENCE</scope>
</reference>
<evidence type="ECO:0000256" key="1">
    <source>
        <dbReference type="SAM" id="MobiDB-lite"/>
    </source>
</evidence>
<dbReference type="InterPro" id="IPR001810">
    <property type="entry name" value="F-box_dom"/>
</dbReference>
<feature type="compositionally biased region" description="Basic and acidic residues" evidence="1">
    <location>
        <begin position="690"/>
        <end position="704"/>
    </location>
</feature>
<dbReference type="InterPro" id="IPR055589">
    <property type="entry name" value="DUF7165"/>
</dbReference>
<dbReference type="EMBL" id="CAJPDQ010000005">
    <property type="protein sequence ID" value="CAF9910447.1"/>
    <property type="molecule type" value="Genomic_DNA"/>
</dbReference>
<dbReference type="OrthoDB" id="3925024at2759"/>
<dbReference type="PROSITE" id="PS50181">
    <property type="entry name" value="FBOX"/>
    <property type="match status" value="1"/>
</dbReference>
<feature type="compositionally biased region" description="Polar residues" evidence="1">
    <location>
        <begin position="915"/>
        <end position="950"/>
    </location>
</feature>
<feature type="region of interest" description="Disordered" evidence="1">
    <location>
        <begin position="968"/>
        <end position="1010"/>
    </location>
</feature>